<dbReference type="Proteomes" id="UP000324222">
    <property type="component" value="Unassembled WGS sequence"/>
</dbReference>
<accession>A0A5B7HA23</accession>
<proteinExistence type="predicted"/>
<protein>
    <submittedName>
        <fullName evidence="1">Uncharacterized protein</fullName>
    </submittedName>
</protein>
<dbReference type="EMBL" id="VSRR010024362">
    <property type="protein sequence ID" value="MPC66147.1"/>
    <property type="molecule type" value="Genomic_DNA"/>
</dbReference>
<name>A0A5B7HA23_PORTR</name>
<reference evidence="1 2" key="1">
    <citation type="submission" date="2019-05" db="EMBL/GenBank/DDBJ databases">
        <title>Another draft genome of Portunus trituberculatus and its Hox gene families provides insights of decapod evolution.</title>
        <authorList>
            <person name="Jeong J.-H."/>
            <person name="Song I."/>
            <person name="Kim S."/>
            <person name="Choi T."/>
            <person name="Kim D."/>
            <person name="Ryu S."/>
            <person name="Kim W."/>
        </authorList>
    </citation>
    <scope>NUCLEOTIDE SEQUENCE [LARGE SCALE GENOMIC DNA]</scope>
    <source>
        <tissue evidence="1">Muscle</tissue>
    </source>
</reference>
<keyword evidence="2" id="KW-1185">Reference proteome</keyword>
<organism evidence="1 2">
    <name type="scientific">Portunus trituberculatus</name>
    <name type="common">Swimming crab</name>
    <name type="synonym">Neptunus trituberculatus</name>
    <dbReference type="NCBI Taxonomy" id="210409"/>
    <lineage>
        <taxon>Eukaryota</taxon>
        <taxon>Metazoa</taxon>
        <taxon>Ecdysozoa</taxon>
        <taxon>Arthropoda</taxon>
        <taxon>Crustacea</taxon>
        <taxon>Multicrustacea</taxon>
        <taxon>Malacostraca</taxon>
        <taxon>Eumalacostraca</taxon>
        <taxon>Eucarida</taxon>
        <taxon>Decapoda</taxon>
        <taxon>Pleocyemata</taxon>
        <taxon>Brachyura</taxon>
        <taxon>Eubrachyura</taxon>
        <taxon>Portunoidea</taxon>
        <taxon>Portunidae</taxon>
        <taxon>Portuninae</taxon>
        <taxon>Portunus</taxon>
    </lineage>
</organism>
<gene>
    <name evidence="1" type="ORF">E2C01_060293</name>
</gene>
<sequence length="114" mass="12883">MERVMVLKGLTSVNVARERDSPDERGGGRGLWREVETVSVGGWRGGEVVGVVGQRGGHSAAPCKRSHWQAHHHFDRFSDLWVGLVRHLDLLCHVTLWREEGESRCESIRDTSDR</sequence>
<evidence type="ECO:0000313" key="1">
    <source>
        <dbReference type="EMBL" id="MPC66147.1"/>
    </source>
</evidence>
<comment type="caution">
    <text evidence="1">The sequence shown here is derived from an EMBL/GenBank/DDBJ whole genome shotgun (WGS) entry which is preliminary data.</text>
</comment>
<dbReference type="AlphaFoldDB" id="A0A5B7HA23"/>
<evidence type="ECO:0000313" key="2">
    <source>
        <dbReference type="Proteomes" id="UP000324222"/>
    </source>
</evidence>